<keyword evidence="3" id="KW-1185">Reference proteome</keyword>
<organism evidence="2 3">
    <name type="scientific">Trichonephila inaurata madagascariensis</name>
    <dbReference type="NCBI Taxonomy" id="2747483"/>
    <lineage>
        <taxon>Eukaryota</taxon>
        <taxon>Metazoa</taxon>
        <taxon>Ecdysozoa</taxon>
        <taxon>Arthropoda</taxon>
        <taxon>Chelicerata</taxon>
        <taxon>Arachnida</taxon>
        <taxon>Araneae</taxon>
        <taxon>Araneomorphae</taxon>
        <taxon>Entelegynae</taxon>
        <taxon>Araneoidea</taxon>
        <taxon>Nephilidae</taxon>
        <taxon>Trichonephila</taxon>
        <taxon>Trichonephila inaurata</taxon>
    </lineage>
</organism>
<evidence type="ECO:0000313" key="2">
    <source>
        <dbReference type="EMBL" id="GFY49292.1"/>
    </source>
</evidence>
<dbReference type="PANTHER" id="PTHR11161">
    <property type="entry name" value="O-ACYLTRANSFERASE"/>
    <property type="match status" value="1"/>
</dbReference>
<comment type="caution">
    <text evidence="2">The sequence shown here is derived from an EMBL/GenBank/DDBJ whole genome shotgun (WGS) entry which is preliminary data.</text>
</comment>
<sequence>LDACGRLPEGFLQGTLTSLGNYQECVEIRVNDTKLNMKGQYCTVVLRPPLPEWKPFTSMHITMPEVFNISAPDSVVTYLMGMLHNLHVTSAKIGVCSPSLCSKEDIWKLVQIIPEKLGLDWKFEVSHCETQEPLQLTRSQVIVL</sequence>
<dbReference type="SMART" id="SM00703">
    <property type="entry name" value="NRF"/>
    <property type="match status" value="1"/>
</dbReference>
<proteinExistence type="predicted"/>
<dbReference type="Proteomes" id="UP000886998">
    <property type="component" value="Unassembled WGS sequence"/>
</dbReference>
<gene>
    <name evidence="2" type="primary">X975_04330</name>
    <name evidence="2" type="ORF">TNIN_399181</name>
</gene>
<feature type="non-terminal residue" evidence="2">
    <location>
        <position position="1"/>
    </location>
</feature>
<dbReference type="Pfam" id="PF20146">
    <property type="entry name" value="NRF"/>
    <property type="match status" value="1"/>
</dbReference>
<feature type="domain" description="Nose resistant-to-fluoxetine protein N-terminal" evidence="1">
    <location>
        <begin position="1"/>
        <end position="130"/>
    </location>
</feature>
<accession>A0A8X7C0F1</accession>
<name>A0A8X7C0F1_9ARAC</name>
<dbReference type="EMBL" id="BMAV01006938">
    <property type="protein sequence ID" value="GFY49292.1"/>
    <property type="molecule type" value="Genomic_DNA"/>
</dbReference>
<protein>
    <submittedName>
        <fullName evidence="2">Nose resistant to fluoxetine protein 6</fullName>
    </submittedName>
</protein>
<reference evidence="2" key="1">
    <citation type="submission" date="2020-08" db="EMBL/GenBank/DDBJ databases">
        <title>Multicomponent nature underlies the extraordinary mechanical properties of spider dragline silk.</title>
        <authorList>
            <person name="Kono N."/>
            <person name="Nakamura H."/>
            <person name="Mori M."/>
            <person name="Yoshida Y."/>
            <person name="Ohtoshi R."/>
            <person name="Malay A.D."/>
            <person name="Moran D.A.P."/>
            <person name="Tomita M."/>
            <person name="Numata K."/>
            <person name="Arakawa K."/>
        </authorList>
    </citation>
    <scope>NUCLEOTIDE SEQUENCE</scope>
</reference>
<dbReference type="OrthoDB" id="6435319at2759"/>
<dbReference type="InterPro" id="IPR052728">
    <property type="entry name" value="O2_lipid_transport_reg"/>
</dbReference>
<dbReference type="AlphaFoldDB" id="A0A8X7C0F1"/>
<evidence type="ECO:0000259" key="1">
    <source>
        <dbReference type="SMART" id="SM00703"/>
    </source>
</evidence>
<dbReference type="PANTHER" id="PTHR11161:SF0">
    <property type="entry name" value="O-ACYLTRANSFERASE LIKE PROTEIN"/>
    <property type="match status" value="1"/>
</dbReference>
<dbReference type="InterPro" id="IPR006621">
    <property type="entry name" value="Nose-resist-to-fluoxetine_N"/>
</dbReference>
<evidence type="ECO:0000313" key="3">
    <source>
        <dbReference type="Proteomes" id="UP000886998"/>
    </source>
</evidence>